<dbReference type="EMBL" id="ATND01000002">
    <property type="protein sequence ID" value="EPP38244.1"/>
    <property type="molecule type" value="Genomic_DNA"/>
</dbReference>
<feature type="transmembrane region" description="Helical" evidence="1">
    <location>
        <begin position="75"/>
        <end position="97"/>
    </location>
</feature>
<dbReference type="Proteomes" id="UP000014821">
    <property type="component" value="Unassembled WGS sequence"/>
</dbReference>
<gene>
    <name evidence="2" type="ORF">CP10881SC42_0570</name>
</gene>
<keyword evidence="1" id="KW-0472">Membrane</keyword>
<protein>
    <recommendedName>
        <fullName evidence="4">Inner membrane protein</fullName>
    </recommendedName>
</protein>
<evidence type="ECO:0000256" key="1">
    <source>
        <dbReference type="SAM" id="Phobius"/>
    </source>
</evidence>
<evidence type="ECO:0000313" key="3">
    <source>
        <dbReference type="Proteomes" id="UP000014821"/>
    </source>
</evidence>
<proteinExistence type="predicted"/>
<keyword evidence="1" id="KW-0812">Transmembrane</keyword>
<sequence length="212" mass="24223">MILSSSLSSLSSYLCSTLNPSQQRLTEQKNVILLLPWDTYRANLIFYNTVCLILTILTCLGMTTLMSYAVLYNHWSLFGISLGVIILLIAIAIILNFPLKNKILGSQLTNEISQDILESGKHSIDQFRSTFTNIRKNFIPKMQAWYNHLIQDAQIHITAKEKQIHELSHTLDTMVEEKHKEYALAKETHPLSPQTEALGKLIQSWEQFESTN</sequence>
<dbReference type="RefSeq" id="WP_020356044.1">
    <property type="nucleotide sequence ID" value="NZ_KE360587.1"/>
</dbReference>
<evidence type="ECO:0008006" key="4">
    <source>
        <dbReference type="Google" id="ProtNLM"/>
    </source>
</evidence>
<keyword evidence="1" id="KW-1133">Transmembrane helix</keyword>
<organism evidence="2 3">
    <name type="scientific">Chlamydia avium</name>
    <dbReference type="NCBI Taxonomy" id="1457141"/>
    <lineage>
        <taxon>Bacteria</taxon>
        <taxon>Pseudomonadati</taxon>
        <taxon>Chlamydiota</taxon>
        <taxon>Chlamydiia</taxon>
        <taxon>Chlamydiales</taxon>
        <taxon>Chlamydiaceae</taxon>
        <taxon>Chlamydia/Chlamydophila group</taxon>
        <taxon>Chlamydia</taxon>
    </lineage>
</organism>
<evidence type="ECO:0000313" key="2">
    <source>
        <dbReference type="EMBL" id="EPP38244.1"/>
    </source>
</evidence>
<keyword evidence="3" id="KW-1185">Reference proteome</keyword>
<comment type="caution">
    <text evidence="2">The sequence shown here is derived from an EMBL/GenBank/DDBJ whole genome shotgun (WGS) entry which is preliminary data.</text>
</comment>
<accession>A0ABP2X610</accession>
<name>A0ABP2X610_9CHLA</name>
<feature type="transmembrane region" description="Helical" evidence="1">
    <location>
        <begin position="44"/>
        <end position="69"/>
    </location>
</feature>
<reference evidence="2" key="1">
    <citation type="submission" date="2013-04" db="EMBL/GenBank/DDBJ databases">
        <title>Genome sequence of Chlamydia psittaci 10_881_SC42.</title>
        <authorList>
            <person name="Huot-Creasy H."/>
            <person name="McCracken C.L."/>
            <person name="Humphries M."/>
            <person name="Sachse K."/>
            <person name="Laroucau K."/>
            <person name="Bavoil P."/>
            <person name="Myers G.S."/>
        </authorList>
    </citation>
    <scope>NUCLEOTIDE SEQUENCE [LARGE SCALE GENOMIC DNA]</scope>
    <source>
        <strain evidence="2">10_881_SC42</strain>
    </source>
</reference>